<evidence type="ECO:0000313" key="2">
    <source>
        <dbReference type="Proteomes" id="UP001057738"/>
    </source>
</evidence>
<proteinExistence type="predicted"/>
<dbReference type="GeneID" id="95578168"/>
<dbReference type="EMBL" id="CP102514">
    <property type="protein sequence ID" value="UUY51468.1"/>
    <property type="molecule type" value="Genomic_DNA"/>
</dbReference>
<sequence>MARDLGDFLWLLADGCGPYEAAAPYGADRTSRPDEALTAVAVRCAPDARSTAAAVVERAAEEFPGFDDMITELCR</sequence>
<name>A0ABY5Q750_9ACTN</name>
<protein>
    <submittedName>
        <fullName evidence="1">Uncharacterized protein</fullName>
    </submittedName>
</protein>
<dbReference type="Proteomes" id="UP001057738">
    <property type="component" value="Chromosome"/>
</dbReference>
<reference evidence="1" key="1">
    <citation type="submission" date="2022-08" db="EMBL/GenBank/DDBJ databases">
        <authorList>
            <person name="Tian L."/>
        </authorList>
    </citation>
    <scope>NUCLEOTIDE SEQUENCE</scope>
    <source>
        <strain evidence="1">CM253</strain>
    </source>
</reference>
<accession>A0ABY5Q750</accession>
<dbReference type="RefSeq" id="WP_183064675.1">
    <property type="nucleotide sequence ID" value="NZ_CP102514.1"/>
</dbReference>
<evidence type="ECO:0000313" key="1">
    <source>
        <dbReference type="EMBL" id="UUY51468.1"/>
    </source>
</evidence>
<keyword evidence="2" id="KW-1185">Reference proteome</keyword>
<gene>
    <name evidence="1" type="ORF">NRK68_32065</name>
</gene>
<organism evidence="1 2">
    <name type="scientific">Streptomyces yangpuensis</name>
    <dbReference type="NCBI Taxonomy" id="1648182"/>
    <lineage>
        <taxon>Bacteria</taxon>
        <taxon>Bacillati</taxon>
        <taxon>Actinomycetota</taxon>
        <taxon>Actinomycetes</taxon>
        <taxon>Kitasatosporales</taxon>
        <taxon>Streptomycetaceae</taxon>
        <taxon>Streptomyces</taxon>
    </lineage>
</organism>